<dbReference type="EMBL" id="QJPH01000321">
    <property type="protein sequence ID" value="PZN78327.1"/>
    <property type="molecule type" value="Genomic_DNA"/>
</dbReference>
<evidence type="ECO:0000256" key="1">
    <source>
        <dbReference type="ARBA" id="ARBA00008791"/>
    </source>
</evidence>
<accession>A0A2W4T6C9</accession>
<comment type="caution">
    <text evidence="3">The sequence shown here is derived from an EMBL/GenBank/DDBJ whole genome shotgun (WGS) entry which is preliminary data.</text>
</comment>
<evidence type="ECO:0000259" key="2">
    <source>
        <dbReference type="Pfam" id="PF00582"/>
    </source>
</evidence>
<reference evidence="3 4" key="1">
    <citation type="journal article" date="2018" name="Aquat. Microb. Ecol.">
        <title>Gammaproteobacterial methanotrophs dominate.</title>
        <authorList>
            <person name="Rissanen A.J."/>
            <person name="Saarenheimo J."/>
            <person name="Tiirola M."/>
            <person name="Peura S."/>
            <person name="Aalto S.L."/>
            <person name="Karvinen A."/>
            <person name="Nykanen H."/>
        </authorList>
    </citation>
    <scope>NUCLEOTIDE SEQUENCE [LARGE SCALE GENOMIC DNA]</scope>
    <source>
        <strain evidence="3">AMbin10</strain>
    </source>
</reference>
<dbReference type="Proteomes" id="UP000249396">
    <property type="component" value="Unassembled WGS sequence"/>
</dbReference>
<sequence>MSPCLGAELSLNSTILSARVVKMKILMAIDFSEKSKQQVDETLRLLGNAIGSVWLLHVAEPDPDFVGYAIDPPVMRDQVAKRFHLEHIKLQEMAAALREQGVDATALLIQGETGKTIIEQSEKLKADMIVVGYSQHGALYHFLLGDTIKGVLHESARPVLVMPVTS</sequence>
<organism evidence="3 4">
    <name type="scientific">Candidatus Methylumidiphilus alinenensis</name>
    <dbReference type="NCBI Taxonomy" id="2202197"/>
    <lineage>
        <taxon>Bacteria</taxon>
        <taxon>Pseudomonadati</taxon>
        <taxon>Pseudomonadota</taxon>
        <taxon>Gammaproteobacteria</taxon>
        <taxon>Methylococcales</taxon>
        <taxon>Candidatus Methylumidiphilus</taxon>
    </lineage>
</organism>
<evidence type="ECO:0000313" key="3">
    <source>
        <dbReference type="EMBL" id="PZN78327.1"/>
    </source>
</evidence>
<dbReference type="CDD" id="cd00293">
    <property type="entry name" value="USP-like"/>
    <property type="match status" value="1"/>
</dbReference>
<dbReference type="InterPro" id="IPR014729">
    <property type="entry name" value="Rossmann-like_a/b/a_fold"/>
</dbReference>
<name>A0A2W4T6C9_9GAMM</name>
<proteinExistence type="inferred from homology"/>
<protein>
    <submittedName>
        <fullName evidence="3">Universal stress protein</fullName>
    </submittedName>
</protein>
<dbReference type="Pfam" id="PF00582">
    <property type="entry name" value="Usp"/>
    <property type="match status" value="1"/>
</dbReference>
<comment type="similarity">
    <text evidence="1">Belongs to the universal stress protein A family.</text>
</comment>
<dbReference type="PANTHER" id="PTHR46268:SF6">
    <property type="entry name" value="UNIVERSAL STRESS PROTEIN UP12"/>
    <property type="match status" value="1"/>
</dbReference>
<dbReference type="PRINTS" id="PR01438">
    <property type="entry name" value="UNVRSLSTRESS"/>
</dbReference>
<dbReference type="InterPro" id="IPR006016">
    <property type="entry name" value="UspA"/>
</dbReference>
<dbReference type="Gene3D" id="3.40.50.620">
    <property type="entry name" value="HUPs"/>
    <property type="match status" value="1"/>
</dbReference>
<evidence type="ECO:0000313" key="4">
    <source>
        <dbReference type="Proteomes" id="UP000249396"/>
    </source>
</evidence>
<gene>
    <name evidence="3" type="ORF">DM484_13195</name>
</gene>
<feature type="domain" description="UspA" evidence="2">
    <location>
        <begin position="24"/>
        <end position="162"/>
    </location>
</feature>
<dbReference type="InterPro" id="IPR006015">
    <property type="entry name" value="Universal_stress_UspA"/>
</dbReference>
<dbReference type="AlphaFoldDB" id="A0A2W4T6C9"/>
<dbReference type="SUPFAM" id="SSF52402">
    <property type="entry name" value="Adenine nucleotide alpha hydrolases-like"/>
    <property type="match status" value="1"/>
</dbReference>
<dbReference type="PANTHER" id="PTHR46268">
    <property type="entry name" value="STRESS RESPONSE PROTEIN NHAX"/>
    <property type="match status" value="1"/>
</dbReference>